<keyword evidence="2" id="KW-1185">Reference proteome</keyword>
<evidence type="ECO:0000313" key="1">
    <source>
        <dbReference type="EMBL" id="GJS91228.1"/>
    </source>
</evidence>
<proteinExistence type="predicted"/>
<reference evidence="1" key="1">
    <citation type="journal article" date="2022" name="Int. J. Mol. Sci.">
        <title>Draft Genome of Tanacetum Coccineum: Genomic Comparison of Closely Related Tanacetum-Family Plants.</title>
        <authorList>
            <person name="Yamashiro T."/>
            <person name="Shiraishi A."/>
            <person name="Nakayama K."/>
            <person name="Satake H."/>
        </authorList>
    </citation>
    <scope>NUCLEOTIDE SEQUENCE</scope>
</reference>
<evidence type="ECO:0000313" key="2">
    <source>
        <dbReference type="Proteomes" id="UP001151760"/>
    </source>
</evidence>
<organism evidence="1 2">
    <name type="scientific">Tanacetum coccineum</name>
    <dbReference type="NCBI Taxonomy" id="301880"/>
    <lineage>
        <taxon>Eukaryota</taxon>
        <taxon>Viridiplantae</taxon>
        <taxon>Streptophyta</taxon>
        <taxon>Embryophyta</taxon>
        <taxon>Tracheophyta</taxon>
        <taxon>Spermatophyta</taxon>
        <taxon>Magnoliopsida</taxon>
        <taxon>eudicotyledons</taxon>
        <taxon>Gunneridae</taxon>
        <taxon>Pentapetalae</taxon>
        <taxon>asterids</taxon>
        <taxon>campanulids</taxon>
        <taxon>Asterales</taxon>
        <taxon>Asteraceae</taxon>
        <taxon>Asteroideae</taxon>
        <taxon>Anthemideae</taxon>
        <taxon>Anthemidinae</taxon>
        <taxon>Tanacetum</taxon>
    </lineage>
</organism>
<reference evidence="1" key="2">
    <citation type="submission" date="2022-01" db="EMBL/GenBank/DDBJ databases">
        <authorList>
            <person name="Yamashiro T."/>
            <person name="Shiraishi A."/>
            <person name="Satake H."/>
            <person name="Nakayama K."/>
        </authorList>
    </citation>
    <scope>NUCLEOTIDE SEQUENCE</scope>
</reference>
<dbReference type="EMBL" id="BQNB010011489">
    <property type="protein sequence ID" value="GJS91228.1"/>
    <property type="molecule type" value="Genomic_DNA"/>
</dbReference>
<protein>
    <submittedName>
        <fullName evidence="1">Uncharacterized protein</fullName>
    </submittedName>
</protein>
<gene>
    <name evidence="1" type="ORF">Tco_0773864</name>
</gene>
<name>A0ABQ4ZLW7_9ASTR</name>
<accession>A0ABQ4ZLW7</accession>
<sequence length="241" mass="28522">MFTRSMAIQRRVEDLQFGVKSYQKKLNITKPDTYRSDLKRRDAYTAYSNPRGFIYQNKDKKNSNGVYDDSTSLVTRDRERAKAMIQAMDKQLKSRRIMRSLEKFVGGRPYEEHAEFDESDTHVLERFDTSAGNPVKEILLKWNLLDHRILKDRGEVNEFQRSFRHSDTERRSRSDEVLKLKNFKKDATLKLFKSTNQERCSRSHSRQAKEQAQDLKSMITISNHKLMIEVKDYELKTKVEA</sequence>
<dbReference type="Proteomes" id="UP001151760">
    <property type="component" value="Unassembled WGS sequence"/>
</dbReference>
<comment type="caution">
    <text evidence="1">The sequence shown here is derived from an EMBL/GenBank/DDBJ whole genome shotgun (WGS) entry which is preliminary data.</text>
</comment>